<proteinExistence type="predicted"/>
<dbReference type="PANTHER" id="PTHR48111:SF28">
    <property type="entry name" value="TRANSCRIPTIONAL REGULATORY PROTEIN TCRX-RELATED"/>
    <property type="match status" value="1"/>
</dbReference>
<feature type="domain" description="Response regulatory" evidence="8">
    <location>
        <begin position="28"/>
        <end position="142"/>
    </location>
</feature>
<dbReference type="PROSITE" id="PS51755">
    <property type="entry name" value="OMPR_PHOB"/>
    <property type="match status" value="1"/>
</dbReference>
<dbReference type="SMART" id="SM00448">
    <property type="entry name" value="REC"/>
    <property type="match status" value="1"/>
</dbReference>
<organism evidence="10 11">
    <name type="scientific">Arthrobacter alpinus</name>
    <dbReference type="NCBI Taxonomy" id="656366"/>
    <lineage>
        <taxon>Bacteria</taxon>
        <taxon>Bacillati</taxon>
        <taxon>Actinomycetota</taxon>
        <taxon>Actinomycetes</taxon>
        <taxon>Micrococcales</taxon>
        <taxon>Micrococcaceae</taxon>
        <taxon>Arthrobacter</taxon>
    </lineage>
</organism>
<keyword evidence="1 6" id="KW-0597">Phosphoprotein</keyword>
<name>A0A0M4QS94_9MICC</name>
<dbReference type="GO" id="GO:0000156">
    <property type="term" value="F:phosphorelay response regulator activity"/>
    <property type="evidence" value="ECO:0007669"/>
    <property type="project" value="TreeGrafter"/>
</dbReference>
<dbReference type="CDD" id="cd00383">
    <property type="entry name" value="trans_reg_C"/>
    <property type="match status" value="1"/>
</dbReference>
<sequence length="251" mass="27936">MSEHGSMSFPLPASALTKLTRPGGEPIRALVVDDEPALADLMRMGLELTGWKIAVAHDGQSALKIARAFHPDVVVLDVMMPGMDGVELLGRLRTIYPDIPALFLTAKDAVADRLTGLHAGGDDYVTKPFSMEEVLLRLHRIVQRAGVTAPNWAQLTVGDLTLERDTRQVSRAGTEMTLTSTEFELLQFLMENPRHVLSKTRILDRVWDYDFGGQSNIVELYISYLRKKIDADREPMIHTVRGAGYVIKPCR</sequence>
<keyword evidence="3" id="KW-0805">Transcription regulation</keyword>
<keyword evidence="5" id="KW-0804">Transcription</keyword>
<dbReference type="InterPro" id="IPR036388">
    <property type="entry name" value="WH-like_DNA-bd_sf"/>
</dbReference>
<dbReference type="SUPFAM" id="SSF52172">
    <property type="entry name" value="CheY-like"/>
    <property type="match status" value="1"/>
</dbReference>
<feature type="DNA-binding region" description="OmpR/PhoB-type" evidence="7">
    <location>
        <begin position="152"/>
        <end position="249"/>
    </location>
</feature>
<evidence type="ECO:0000256" key="2">
    <source>
        <dbReference type="ARBA" id="ARBA00023012"/>
    </source>
</evidence>
<dbReference type="FunFam" id="3.40.50.2300:FF:000001">
    <property type="entry name" value="DNA-binding response regulator PhoB"/>
    <property type="match status" value="1"/>
</dbReference>
<dbReference type="SMART" id="SM00862">
    <property type="entry name" value="Trans_reg_C"/>
    <property type="match status" value="1"/>
</dbReference>
<evidence type="ECO:0000259" key="8">
    <source>
        <dbReference type="PROSITE" id="PS50110"/>
    </source>
</evidence>
<evidence type="ECO:0000256" key="5">
    <source>
        <dbReference type="ARBA" id="ARBA00023163"/>
    </source>
</evidence>
<evidence type="ECO:0000256" key="3">
    <source>
        <dbReference type="ARBA" id="ARBA00023015"/>
    </source>
</evidence>
<keyword evidence="2" id="KW-0902">Two-component regulatory system</keyword>
<dbReference type="Gene3D" id="3.40.50.2300">
    <property type="match status" value="1"/>
</dbReference>
<dbReference type="PANTHER" id="PTHR48111">
    <property type="entry name" value="REGULATOR OF RPOS"/>
    <property type="match status" value="1"/>
</dbReference>
<dbReference type="Gene3D" id="1.10.10.10">
    <property type="entry name" value="Winged helix-like DNA-binding domain superfamily/Winged helix DNA-binding domain"/>
    <property type="match status" value="1"/>
</dbReference>
<dbReference type="Pfam" id="PF00072">
    <property type="entry name" value="Response_reg"/>
    <property type="match status" value="1"/>
</dbReference>
<keyword evidence="4 7" id="KW-0238">DNA-binding</keyword>
<dbReference type="GO" id="GO:0006355">
    <property type="term" value="P:regulation of DNA-templated transcription"/>
    <property type="evidence" value="ECO:0007669"/>
    <property type="project" value="InterPro"/>
</dbReference>
<evidence type="ECO:0000313" key="11">
    <source>
        <dbReference type="Proteomes" id="UP000062833"/>
    </source>
</evidence>
<evidence type="ECO:0000259" key="9">
    <source>
        <dbReference type="PROSITE" id="PS51755"/>
    </source>
</evidence>
<evidence type="ECO:0000256" key="4">
    <source>
        <dbReference type="ARBA" id="ARBA00023125"/>
    </source>
</evidence>
<dbReference type="InterPro" id="IPR001867">
    <property type="entry name" value="OmpR/PhoB-type_DNA-bd"/>
</dbReference>
<dbReference type="Pfam" id="PF00486">
    <property type="entry name" value="Trans_reg_C"/>
    <property type="match status" value="1"/>
</dbReference>
<dbReference type="GO" id="GO:0000976">
    <property type="term" value="F:transcription cis-regulatory region binding"/>
    <property type="evidence" value="ECO:0007669"/>
    <property type="project" value="TreeGrafter"/>
</dbReference>
<dbReference type="PROSITE" id="PS50110">
    <property type="entry name" value="RESPONSE_REGULATORY"/>
    <property type="match status" value="1"/>
</dbReference>
<dbReference type="KEGG" id="aaq:AOC05_17810"/>
<protein>
    <submittedName>
        <fullName evidence="10">Transcriptional regulator</fullName>
    </submittedName>
</protein>
<dbReference type="GO" id="GO:0005829">
    <property type="term" value="C:cytosol"/>
    <property type="evidence" value="ECO:0007669"/>
    <property type="project" value="TreeGrafter"/>
</dbReference>
<dbReference type="InterPro" id="IPR001789">
    <property type="entry name" value="Sig_transdc_resp-reg_receiver"/>
</dbReference>
<dbReference type="InterPro" id="IPR039420">
    <property type="entry name" value="WalR-like"/>
</dbReference>
<gene>
    <name evidence="10" type="ORF">AOC05_17810</name>
</gene>
<reference evidence="11" key="1">
    <citation type="submission" date="2015-09" db="EMBL/GenBank/DDBJ databases">
        <title>Complete genome of Arthrobacter alpinus strain R3.8.</title>
        <authorList>
            <person name="See-Too W.S."/>
            <person name="Chan K.G."/>
        </authorList>
    </citation>
    <scope>NUCLEOTIDE SEQUENCE [LARGE SCALE GENOMIC DNA]</scope>
    <source>
        <strain evidence="11">R3.8</strain>
    </source>
</reference>
<dbReference type="PATRIC" id="fig|656366.3.peg.3829"/>
<feature type="modified residue" description="4-aspartylphosphate" evidence="6">
    <location>
        <position position="77"/>
    </location>
</feature>
<dbReference type="GO" id="GO:0032993">
    <property type="term" value="C:protein-DNA complex"/>
    <property type="evidence" value="ECO:0007669"/>
    <property type="project" value="TreeGrafter"/>
</dbReference>
<evidence type="ECO:0000256" key="7">
    <source>
        <dbReference type="PROSITE-ProRule" id="PRU01091"/>
    </source>
</evidence>
<dbReference type="AlphaFoldDB" id="A0A0M4QS94"/>
<accession>A0A0M4QS94</accession>
<dbReference type="EMBL" id="CP012677">
    <property type="protein sequence ID" value="ALE93753.1"/>
    <property type="molecule type" value="Genomic_DNA"/>
</dbReference>
<evidence type="ECO:0000256" key="1">
    <source>
        <dbReference type="ARBA" id="ARBA00022553"/>
    </source>
</evidence>
<evidence type="ECO:0000256" key="6">
    <source>
        <dbReference type="PROSITE-ProRule" id="PRU00169"/>
    </source>
</evidence>
<keyword evidence="11" id="KW-1185">Reference proteome</keyword>
<dbReference type="FunFam" id="1.10.10.10:FF:000005">
    <property type="entry name" value="Two-component system response regulator"/>
    <property type="match status" value="1"/>
</dbReference>
<feature type="domain" description="OmpR/PhoB-type" evidence="9">
    <location>
        <begin position="152"/>
        <end position="249"/>
    </location>
</feature>
<dbReference type="Proteomes" id="UP000062833">
    <property type="component" value="Chromosome"/>
</dbReference>
<dbReference type="InterPro" id="IPR011006">
    <property type="entry name" value="CheY-like_superfamily"/>
</dbReference>
<evidence type="ECO:0000313" key="10">
    <source>
        <dbReference type="EMBL" id="ALE93753.1"/>
    </source>
</evidence>